<evidence type="ECO:0000313" key="3">
    <source>
        <dbReference type="Proteomes" id="UP000009168"/>
    </source>
</evidence>
<evidence type="ECO:0000313" key="2">
    <source>
        <dbReference type="EMBL" id="EAR85344.2"/>
    </source>
</evidence>
<accession>I7LTJ1</accession>
<organism evidence="2 3">
    <name type="scientific">Tetrahymena thermophila (strain SB210)</name>
    <dbReference type="NCBI Taxonomy" id="312017"/>
    <lineage>
        <taxon>Eukaryota</taxon>
        <taxon>Sar</taxon>
        <taxon>Alveolata</taxon>
        <taxon>Ciliophora</taxon>
        <taxon>Intramacronucleata</taxon>
        <taxon>Oligohymenophorea</taxon>
        <taxon>Hymenostomatida</taxon>
        <taxon>Tetrahymenina</taxon>
        <taxon>Tetrahymenidae</taxon>
        <taxon>Tetrahymena</taxon>
    </lineage>
</organism>
<name>I7LTJ1_TETTS</name>
<protein>
    <submittedName>
        <fullName evidence="2">Uncharacterized protein</fullName>
    </submittedName>
</protein>
<feature type="compositionally biased region" description="Basic residues" evidence="1">
    <location>
        <begin position="49"/>
        <end position="58"/>
    </location>
</feature>
<dbReference type="GeneID" id="7840970"/>
<dbReference type="InParanoid" id="I7LTJ1"/>
<sequence>MTEGQSNFLTEINQDKDQCASKNLRHRQEINANRFEQVAFFEEEPSEKKSKHTQKQKKSILSDSDSSSDNDSSENEGDENDDSSSESSCQSDSYSEEYNIWDNSDFDIYGIDLDNLKFCNNEEQKFFTLYKLRYCQIREFLTKTLTQKQHQDINVNILKIVKALSQNKVLKIQCHNYNYFQPLQQNKAYQKFAQHFGNYKNTRKIQQAQQKSQYIQKLKDKSSFQKSFIIKQFEGIKAPANRASFSSSQKEISPQPYFLTLRESHNGKPNQMTLITKNRCDSSQQTQDTFNSQTKRTLKDFEIDSDQKETKQKQSQQQAVSKQTNNNFQITSLTDIGDLNEQHKQIDTLSHALNQTPQKKFLISHIQTNNQISKTAIHLSCTSTPLLPQQKNLLKSINQSPNTYSDSISNKIDNTFQNHNSQKQPQLNNFVNCDSQQIEQNQQIKTLNISTSPFICQNLIDFSPKNKTKQRILPHIQMNIPPRESQHNNSNNSNCYYQLNNSQMIKLYNTKANSSLSCSRKQTNLNFKIPLTSYKQFDKVPDLKQIKQVNQNNSNINKITQIRSTSNYTNSDQTPYNFNESTLPSTPLSILNRLPEQSIESTFSKHLEKQSFKKVENQQDALLQSPKQDSSQLSKMKMSSIYNSSSANINNKLVRQKQVLVQNQSYGTLLHMQREGEQRQTTIQSVNQEYMICNADENQNKNITNTNQSEMNKIIGGASKNNNNQIYYHQIQKNIFKKTFFKNQYINNSSTINKQLVENFKQIIQN</sequence>
<feature type="compositionally biased region" description="Acidic residues" evidence="1">
    <location>
        <begin position="66"/>
        <end position="84"/>
    </location>
</feature>
<feature type="region of interest" description="Disordered" evidence="1">
    <location>
        <begin position="263"/>
        <end position="326"/>
    </location>
</feature>
<dbReference type="Proteomes" id="UP000009168">
    <property type="component" value="Unassembled WGS sequence"/>
</dbReference>
<dbReference type="AlphaFoldDB" id="I7LTJ1"/>
<dbReference type="EMBL" id="GG662622">
    <property type="protein sequence ID" value="EAR85344.2"/>
    <property type="molecule type" value="Genomic_DNA"/>
</dbReference>
<gene>
    <name evidence="2" type="ORF">TTHERM_00471170</name>
</gene>
<feature type="region of interest" description="Disordered" evidence="1">
    <location>
        <begin position="1"/>
        <end position="25"/>
    </location>
</feature>
<feature type="compositionally biased region" description="Basic and acidic residues" evidence="1">
    <location>
        <begin position="297"/>
        <end position="312"/>
    </location>
</feature>
<feature type="compositionally biased region" description="Polar residues" evidence="1">
    <location>
        <begin position="267"/>
        <end position="295"/>
    </location>
</feature>
<reference evidence="3" key="1">
    <citation type="journal article" date="2006" name="PLoS Biol.">
        <title>Macronuclear genome sequence of the ciliate Tetrahymena thermophila, a model eukaryote.</title>
        <authorList>
            <person name="Eisen J.A."/>
            <person name="Coyne R.S."/>
            <person name="Wu M."/>
            <person name="Wu D."/>
            <person name="Thiagarajan M."/>
            <person name="Wortman J.R."/>
            <person name="Badger J.H."/>
            <person name="Ren Q."/>
            <person name="Amedeo P."/>
            <person name="Jones K.M."/>
            <person name="Tallon L.J."/>
            <person name="Delcher A.L."/>
            <person name="Salzberg S.L."/>
            <person name="Silva J.C."/>
            <person name="Haas B.J."/>
            <person name="Majoros W.H."/>
            <person name="Farzad M."/>
            <person name="Carlton J.M."/>
            <person name="Smith R.K. Jr."/>
            <person name="Garg J."/>
            <person name="Pearlman R.E."/>
            <person name="Karrer K.M."/>
            <person name="Sun L."/>
            <person name="Manning G."/>
            <person name="Elde N.C."/>
            <person name="Turkewitz A.P."/>
            <person name="Asai D.J."/>
            <person name="Wilkes D.E."/>
            <person name="Wang Y."/>
            <person name="Cai H."/>
            <person name="Collins K."/>
            <person name="Stewart B.A."/>
            <person name="Lee S.R."/>
            <person name="Wilamowska K."/>
            <person name="Weinberg Z."/>
            <person name="Ruzzo W.L."/>
            <person name="Wloga D."/>
            <person name="Gaertig J."/>
            <person name="Frankel J."/>
            <person name="Tsao C.-C."/>
            <person name="Gorovsky M.A."/>
            <person name="Keeling P.J."/>
            <person name="Waller R.F."/>
            <person name="Patron N.J."/>
            <person name="Cherry J.M."/>
            <person name="Stover N.A."/>
            <person name="Krieger C.J."/>
            <person name="del Toro C."/>
            <person name="Ryder H.F."/>
            <person name="Williamson S.C."/>
            <person name="Barbeau R.A."/>
            <person name="Hamilton E.P."/>
            <person name="Orias E."/>
        </authorList>
    </citation>
    <scope>NUCLEOTIDE SEQUENCE [LARGE SCALE GENOMIC DNA]</scope>
    <source>
        <strain evidence="3">SB210</strain>
    </source>
</reference>
<keyword evidence="3" id="KW-1185">Reference proteome</keyword>
<proteinExistence type="predicted"/>
<dbReference type="KEGG" id="tet:TTHERM_00471170"/>
<evidence type="ECO:0000256" key="1">
    <source>
        <dbReference type="SAM" id="MobiDB-lite"/>
    </source>
</evidence>
<feature type="compositionally biased region" description="Polar residues" evidence="1">
    <location>
        <begin position="1"/>
        <end position="12"/>
    </location>
</feature>
<feature type="compositionally biased region" description="Low complexity" evidence="1">
    <location>
        <begin position="313"/>
        <end position="323"/>
    </location>
</feature>
<dbReference type="RefSeq" id="XP_001033007.2">
    <property type="nucleotide sequence ID" value="XM_001033007.2"/>
</dbReference>
<feature type="region of interest" description="Disordered" evidence="1">
    <location>
        <begin position="41"/>
        <end position="92"/>
    </location>
</feature>